<dbReference type="GO" id="GO:0000150">
    <property type="term" value="F:DNA strand exchange activity"/>
    <property type="evidence" value="ECO:0007669"/>
    <property type="project" value="InterPro"/>
</dbReference>
<sequence length="63" mass="7254">MSPVFVCDKIFQDKLVGVKDIRPGIEEALQHIRPSDSLVVWRLNQLGEFVIVLMKANYIERVV</sequence>
<accession>A0A9X7APE2</accession>
<organism evidence="2 3">
    <name type="scientific">Bacillus thuringiensis</name>
    <dbReference type="NCBI Taxonomy" id="1428"/>
    <lineage>
        <taxon>Bacteria</taxon>
        <taxon>Bacillati</taxon>
        <taxon>Bacillota</taxon>
        <taxon>Bacilli</taxon>
        <taxon>Bacillales</taxon>
        <taxon>Bacillaceae</taxon>
        <taxon>Bacillus</taxon>
        <taxon>Bacillus cereus group</taxon>
    </lineage>
</organism>
<dbReference type="EMBL" id="NVCO01000039">
    <property type="protein sequence ID" value="PFT45908.1"/>
    <property type="molecule type" value="Genomic_DNA"/>
</dbReference>
<dbReference type="SUPFAM" id="SSF53041">
    <property type="entry name" value="Resolvase-like"/>
    <property type="match status" value="1"/>
</dbReference>
<dbReference type="InterPro" id="IPR036162">
    <property type="entry name" value="Resolvase-like_N_sf"/>
</dbReference>
<dbReference type="GO" id="GO:0003677">
    <property type="term" value="F:DNA binding"/>
    <property type="evidence" value="ECO:0007669"/>
    <property type="project" value="InterPro"/>
</dbReference>
<dbReference type="Gene3D" id="3.40.50.1390">
    <property type="entry name" value="Resolvase, N-terminal catalytic domain"/>
    <property type="match status" value="1"/>
</dbReference>
<protein>
    <recommendedName>
        <fullName evidence="1">Resolvase/invertase-type recombinase catalytic domain-containing protein</fullName>
    </recommendedName>
</protein>
<dbReference type="Proteomes" id="UP000226106">
    <property type="component" value="Unassembled WGS sequence"/>
</dbReference>
<feature type="domain" description="Resolvase/invertase-type recombinase catalytic" evidence="1">
    <location>
        <begin position="8"/>
        <end position="54"/>
    </location>
</feature>
<evidence type="ECO:0000259" key="1">
    <source>
        <dbReference type="Pfam" id="PF00239"/>
    </source>
</evidence>
<reference evidence="2 3" key="1">
    <citation type="submission" date="2017-09" db="EMBL/GenBank/DDBJ databases">
        <title>Large-scale bioinformatics analysis of Bacillus genomes uncovers conserved roles of natural products in bacterial physiology.</title>
        <authorList>
            <consortium name="Agbiome Team Llc"/>
            <person name="Bleich R.M."/>
            <person name="Grubbs K.J."/>
            <person name="Santa Maria K.C."/>
            <person name="Allen S.E."/>
            <person name="Farag S."/>
            <person name="Shank E.A."/>
            <person name="Bowers A."/>
        </authorList>
    </citation>
    <scope>NUCLEOTIDE SEQUENCE [LARGE SCALE GENOMIC DNA]</scope>
    <source>
        <strain evidence="2 3">AFS065400</strain>
    </source>
</reference>
<dbReference type="Pfam" id="PF00239">
    <property type="entry name" value="Resolvase"/>
    <property type="match status" value="1"/>
</dbReference>
<evidence type="ECO:0000313" key="2">
    <source>
        <dbReference type="EMBL" id="PFT45908.1"/>
    </source>
</evidence>
<comment type="caution">
    <text evidence="2">The sequence shown here is derived from an EMBL/GenBank/DDBJ whole genome shotgun (WGS) entry which is preliminary data.</text>
</comment>
<name>A0A9X7APE2_BACTU</name>
<gene>
    <name evidence="2" type="ORF">COK72_14160</name>
</gene>
<evidence type="ECO:0000313" key="3">
    <source>
        <dbReference type="Proteomes" id="UP000226106"/>
    </source>
</evidence>
<proteinExistence type="predicted"/>
<dbReference type="InterPro" id="IPR006119">
    <property type="entry name" value="Resolv_N"/>
</dbReference>
<dbReference type="AlphaFoldDB" id="A0A9X7APE2"/>